<comment type="caution">
    <text evidence="1">The sequence shown here is derived from an EMBL/GenBank/DDBJ whole genome shotgun (WGS) entry which is preliminary data.</text>
</comment>
<sequence length="1094" mass="120772">MDNRQQQQQQQQQAPEYPIPIVPRFGREPTSQNNIIRTPALTPDPDSALRFSDHHGGIIGPSTSPSPLHYPSNILAPHRFQSPSLSSSQNAVPQLTKFSSPEAAIAAASAAAAVAKDQAWDKTIERIIKGIVSIKASAVRAFDTEAAGDYTATGFVVDKKRGIVLSNRHVVNPAPIMATAVFVNYEEVPLRPIYRDPIHDFGFFQYDPEKVKFLEVEQIDLRPDLARVGLSIKVIGNDSGEKLSILGSTLARLDRTAPRYGDDVYEDFNTFYFQAATGTSGGSSGSPVLNIAGQAIALNAGGSKRSASSFYLPLDRIVRALRCIQDGIPITRGTLQTEFVFKSYDELRRLGLTASAEALCRQRNPSSTGLLTVAKVLPDGPGHGQLEPGDILVACDGNLLDSFVPLWEVLDDRVNTTVTLSLYRGKNAFNAEIVVQDLHSITPDRFAEIGGGIFHDLSYQQARSYGMSVKDQGVYVALSGMLNWSSLTRNFLVTSLANKPTPNLDAFLDVIATIPDGKRVPIKHKELGQTRETTGLVQIDRHFHLDHIFARQDKSGVWARRPLRPSIIEEPKPIVDNNTADKYEDDNDADVEQDKFLELIKQSLVYVTARLPFSVYGYTSSRPYYGVGILVSIKNDFPIVACDRAAVPTEFVDIRLTIQHYAVSGRVIAMDKLAYLTFSLDELPPHVNLVVPSFDPNAELRVKDAVTVLGLDSVHSIVEKQTSVMSLGDVGTTKCNPPRFRLINVEGIALADSVSCDGGVIARKYSTDSEDNEDKQKDVYKIVGLWTNASSQNTSGNDTFWKTGLNYGVYVKPIVDHINRRLLLAHSDEVSPAMPQRRTFNFECGEVSLSAAAGLGLSVDRIRQFIRLAKKQLNSSNVRLLNVFDKFPHHDVATNASNDLMVGDILLDIDGSPVVRLVDIEKHLLDESKESYEFVILREGQEKSLTIRPLLEMANNAVVTNGTTNNNNKKIVQWNGAFLHETTPEAIEQVAHNTKLVPLVGGVYVGSVSFGAPALNNIRPAQWIIEVDGEAVDNIEQFLNLVNQKRWSDEQFVLVKQVNRKDITSVVSVQVNERYWPTRCLERGANGNWIHTVM</sequence>
<accession>A0ACC3STQ3</accession>
<keyword evidence="2" id="KW-1185">Reference proteome</keyword>
<organism evidence="1 2">
    <name type="scientific">Lipomyces kononenkoae</name>
    <name type="common">Yeast</name>
    <dbReference type="NCBI Taxonomy" id="34357"/>
    <lineage>
        <taxon>Eukaryota</taxon>
        <taxon>Fungi</taxon>
        <taxon>Dikarya</taxon>
        <taxon>Ascomycota</taxon>
        <taxon>Saccharomycotina</taxon>
        <taxon>Lipomycetes</taxon>
        <taxon>Lipomycetales</taxon>
        <taxon>Lipomycetaceae</taxon>
        <taxon>Lipomyces</taxon>
    </lineage>
</organism>
<gene>
    <name evidence="1" type="ORF">V1525DRAFT_435114</name>
</gene>
<evidence type="ECO:0000313" key="2">
    <source>
        <dbReference type="Proteomes" id="UP001433508"/>
    </source>
</evidence>
<proteinExistence type="predicted"/>
<reference evidence="2" key="1">
    <citation type="journal article" date="2024" name="Front. Bioeng. Biotechnol.">
        <title>Genome-scale model development and genomic sequencing of the oleaginous clade Lipomyces.</title>
        <authorList>
            <person name="Czajka J.J."/>
            <person name="Han Y."/>
            <person name="Kim J."/>
            <person name="Mondo S.J."/>
            <person name="Hofstad B.A."/>
            <person name="Robles A."/>
            <person name="Haridas S."/>
            <person name="Riley R."/>
            <person name="LaButti K."/>
            <person name="Pangilinan J."/>
            <person name="Andreopoulos W."/>
            <person name="Lipzen A."/>
            <person name="Yan J."/>
            <person name="Wang M."/>
            <person name="Ng V."/>
            <person name="Grigoriev I.V."/>
            <person name="Spatafora J.W."/>
            <person name="Magnuson J.K."/>
            <person name="Baker S.E."/>
            <person name="Pomraning K.R."/>
        </authorList>
    </citation>
    <scope>NUCLEOTIDE SEQUENCE [LARGE SCALE GENOMIC DNA]</scope>
    <source>
        <strain evidence="2">CBS 7786</strain>
    </source>
</reference>
<protein>
    <submittedName>
        <fullName evidence="1">Uncharacterized protein</fullName>
    </submittedName>
</protein>
<dbReference type="EMBL" id="MU971438">
    <property type="protein sequence ID" value="KAK9234983.1"/>
    <property type="molecule type" value="Genomic_DNA"/>
</dbReference>
<name>A0ACC3STQ3_LIPKO</name>
<dbReference type="Proteomes" id="UP001433508">
    <property type="component" value="Unassembled WGS sequence"/>
</dbReference>
<evidence type="ECO:0000313" key="1">
    <source>
        <dbReference type="EMBL" id="KAK9234983.1"/>
    </source>
</evidence>